<evidence type="ECO:0000313" key="2">
    <source>
        <dbReference type="Proteomes" id="UP001208570"/>
    </source>
</evidence>
<sequence>MRDVISEREHTVSLHLRTNTYLTREAMNKGGSEKKLDKTAQRGVRNTHVGFPESELGGYGRTTRKGGLQNLYSEVGLSTRLTSCGLVGGNGYLVPGKQRSARHSRYLQIKGKLYRSRRSERCPEDVLRPIRLKEPKRTNLADSDVSASDRKLTFKANDHATHRCAIIGEDLVTTFRKEMSKLEEEKNKPRHK</sequence>
<keyword evidence="2" id="KW-1185">Reference proteome</keyword>
<protein>
    <submittedName>
        <fullName evidence="1">Uncharacterized protein</fullName>
    </submittedName>
</protein>
<reference evidence="1" key="1">
    <citation type="journal article" date="2023" name="Mol. Biol. Evol.">
        <title>Third-Generation Sequencing Reveals the Adaptive Role of the Epigenome in Three Deep-Sea Polychaetes.</title>
        <authorList>
            <person name="Perez M."/>
            <person name="Aroh O."/>
            <person name="Sun Y."/>
            <person name="Lan Y."/>
            <person name="Juniper S.K."/>
            <person name="Young C.R."/>
            <person name="Angers B."/>
            <person name="Qian P.Y."/>
        </authorList>
    </citation>
    <scope>NUCLEOTIDE SEQUENCE</scope>
    <source>
        <strain evidence="1">P08H-3</strain>
    </source>
</reference>
<name>A0AAD9N420_9ANNE</name>
<gene>
    <name evidence="1" type="ORF">LSH36_294g02010</name>
</gene>
<dbReference type="AlphaFoldDB" id="A0AAD9N420"/>
<proteinExistence type="predicted"/>
<accession>A0AAD9N420</accession>
<organism evidence="1 2">
    <name type="scientific">Paralvinella palmiformis</name>
    <dbReference type="NCBI Taxonomy" id="53620"/>
    <lineage>
        <taxon>Eukaryota</taxon>
        <taxon>Metazoa</taxon>
        <taxon>Spiralia</taxon>
        <taxon>Lophotrochozoa</taxon>
        <taxon>Annelida</taxon>
        <taxon>Polychaeta</taxon>
        <taxon>Sedentaria</taxon>
        <taxon>Canalipalpata</taxon>
        <taxon>Terebellida</taxon>
        <taxon>Terebelliformia</taxon>
        <taxon>Alvinellidae</taxon>
        <taxon>Paralvinella</taxon>
    </lineage>
</organism>
<comment type="caution">
    <text evidence="1">The sequence shown here is derived from an EMBL/GenBank/DDBJ whole genome shotgun (WGS) entry which is preliminary data.</text>
</comment>
<dbReference type="Proteomes" id="UP001208570">
    <property type="component" value="Unassembled WGS sequence"/>
</dbReference>
<dbReference type="EMBL" id="JAODUP010000294">
    <property type="protein sequence ID" value="KAK2153519.1"/>
    <property type="molecule type" value="Genomic_DNA"/>
</dbReference>
<evidence type="ECO:0000313" key="1">
    <source>
        <dbReference type="EMBL" id="KAK2153519.1"/>
    </source>
</evidence>